<evidence type="ECO:0000313" key="4">
    <source>
        <dbReference type="EMBL" id="QJH94746.1"/>
    </source>
</evidence>
<dbReference type="EMBL" id="MT144605">
    <property type="protein sequence ID" value="QJH94746.1"/>
    <property type="molecule type" value="Genomic_DNA"/>
</dbReference>
<sequence length="153" mass="17116">MYLDEIMKRKRINTPSSMAATPITSDIVLAEATRRAQVNNQVKAGQDMIALRGREMGDDARLSQEWMDTGREQANIATGIELANLGLAGYRGYNQQQVVKQQETARLAQEEQMNKNLQVFIAGHAERMKGYDAMIKMFSGTTVKGDYGEDIKL</sequence>
<protein>
    <submittedName>
        <fullName evidence="1">Uncharacterized protein</fullName>
    </submittedName>
</protein>
<evidence type="ECO:0000313" key="2">
    <source>
        <dbReference type="EMBL" id="QJA63837.1"/>
    </source>
</evidence>
<reference evidence="1" key="1">
    <citation type="submission" date="2020-03" db="EMBL/GenBank/DDBJ databases">
        <title>The deep terrestrial virosphere.</title>
        <authorList>
            <person name="Holmfeldt K."/>
            <person name="Nilsson E."/>
            <person name="Simone D."/>
            <person name="Lopez-Fernandez M."/>
            <person name="Wu X."/>
            <person name="de Brujin I."/>
            <person name="Lundin D."/>
            <person name="Andersson A."/>
            <person name="Bertilsson S."/>
            <person name="Dopson M."/>
        </authorList>
    </citation>
    <scope>NUCLEOTIDE SEQUENCE</scope>
    <source>
        <strain evidence="3">MM415A00279</strain>
        <strain evidence="2">MM415B00575</strain>
        <strain evidence="1">TM448A00577</strain>
        <strain evidence="4">TM448B00295</strain>
    </source>
</reference>
<name>A0A6H1ZHV1_9ZZZZ</name>
<dbReference type="EMBL" id="MT141507">
    <property type="protein sequence ID" value="QJA63837.1"/>
    <property type="molecule type" value="Genomic_DNA"/>
</dbReference>
<accession>A0A6H1ZHV1</accession>
<organism evidence="1">
    <name type="scientific">viral metagenome</name>
    <dbReference type="NCBI Taxonomy" id="1070528"/>
    <lineage>
        <taxon>unclassified sequences</taxon>
        <taxon>metagenomes</taxon>
        <taxon>organismal metagenomes</taxon>
    </lineage>
</organism>
<evidence type="ECO:0000313" key="1">
    <source>
        <dbReference type="EMBL" id="QJA46897.1"/>
    </source>
</evidence>
<evidence type="ECO:0000313" key="3">
    <source>
        <dbReference type="EMBL" id="QJA83446.1"/>
    </source>
</evidence>
<dbReference type="EMBL" id="MT144025">
    <property type="protein sequence ID" value="QJA46897.1"/>
    <property type="molecule type" value="Genomic_DNA"/>
</dbReference>
<dbReference type="AlphaFoldDB" id="A0A6H1ZHV1"/>
<proteinExistence type="predicted"/>
<gene>
    <name evidence="3" type="ORF">MM415A00279_0004</name>
    <name evidence="2" type="ORF">MM415B00575_0009</name>
    <name evidence="1" type="ORF">TM448A00577_0005</name>
    <name evidence="4" type="ORF">TM448B00295_0022</name>
</gene>
<dbReference type="EMBL" id="MT142511">
    <property type="protein sequence ID" value="QJA83446.1"/>
    <property type="molecule type" value="Genomic_DNA"/>
</dbReference>